<dbReference type="EMBL" id="KB445795">
    <property type="protein sequence ID" value="EMD38044.1"/>
    <property type="molecule type" value="Genomic_DNA"/>
</dbReference>
<dbReference type="STRING" id="914234.M2PNN8"/>
<evidence type="ECO:0000313" key="3">
    <source>
        <dbReference type="EMBL" id="EMD38044.1"/>
    </source>
</evidence>
<dbReference type="InterPro" id="IPR020904">
    <property type="entry name" value="Sc_DH/Rdtase_CS"/>
</dbReference>
<reference evidence="3 4" key="1">
    <citation type="journal article" date="2012" name="Proc. Natl. Acad. Sci. U.S.A.">
        <title>Comparative genomics of Ceriporiopsis subvermispora and Phanerochaete chrysosporium provide insight into selective ligninolysis.</title>
        <authorList>
            <person name="Fernandez-Fueyo E."/>
            <person name="Ruiz-Duenas F.J."/>
            <person name="Ferreira P."/>
            <person name="Floudas D."/>
            <person name="Hibbett D.S."/>
            <person name="Canessa P."/>
            <person name="Larrondo L.F."/>
            <person name="James T.Y."/>
            <person name="Seelenfreund D."/>
            <person name="Lobos S."/>
            <person name="Polanco R."/>
            <person name="Tello M."/>
            <person name="Honda Y."/>
            <person name="Watanabe T."/>
            <person name="Watanabe T."/>
            <person name="Ryu J.S."/>
            <person name="Kubicek C.P."/>
            <person name="Schmoll M."/>
            <person name="Gaskell J."/>
            <person name="Hammel K.E."/>
            <person name="St John F.J."/>
            <person name="Vanden Wymelenberg A."/>
            <person name="Sabat G."/>
            <person name="Splinter BonDurant S."/>
            <person name="Syed K."/>
            <person name="Yadav J.S."/>
            <person name="Doddapaneni H."/>
            <person name="Subramanian V."/>
            <person name="Lavin J.L."/>
            <person name="Oguiza J.A."/>
            <person name="Perez G."/>
            <person name="Pisabarro A.G."/>
            <person name="Ramirez L."/>
            <person name="Santoyo F."/>
            <person name="Master E."/>
            <person name="Coutinho P.M."/>
            <person name="Henrissat B."/>
            <person name="Lombard V."/>
            <person name="Magnuson J.K."/>
            <person name="Kuees U."/>
            <person name="Hori C."/>
            <person name="Igarashi K."/>
            <person name="Samejima M."/>
            <person name="Held B.W."/>
            <person name="Barry K.W."/>
            <person name="LaButti K.M."/>
            <person name="Lapidus A."/>
            <person name="Lindquist E.A."/>
            <person name="Lucas S.M."/>
            <person name="Riley R."/>
            <person name="Salamov A.A."/>
            <person name="Hoffmeister D."/>
            <person name="Schwenk D."/>
            <person name="Hadar Y."/>
            <person name="Yarden O."/>
            <person name="de Vries R.P."/>
            <person name="Wiebenga A."/>
            <person name="Stenlid J."/>
            <person name="Eastwood D."/>
            <person name="Grigoriev I.V."/>
            <person name="Berka R.M."/>
            <person name="Blanchette R.A."/>
            <person name="Kersten P."/>
            <person name="Martinez A.T."/>
            <person name="Vicuna R."/>
            <person name="Cullen D."/>
        </authorList>
    </citation>
    <scope>NUCLEOTIDE SEQUENCE [LARGE SCALE GENOMIC DNA]</scope>
    <source>
        <strain evidence="3 4">B</strain>
    </source>
</reference>
<sequence>MATQPPETDPVVFATQDERPHDGHPTAQLNGHVPSGRVALITGAGQGIGRAISLRLARDGYHTALNDIASNSEALEETARLIRDHHKRNAITINADVSKEDDVEKIVDRTVRELGGLDVMVANAGVALLEAFVDSTLSLWEKTMAVNVYGVVLCYKYAARAMIKQGRGGRLIAACSIAGKRGDPDSAAYCASKFAVRGLSQSAALELAPHGINVNCYAPGAIHTHLLDEVDKKYTTEEGVPPGSYIKKRAESIPLGRVGTPEDVAGVVSWLASEDSKFVTGQAITVDGGTLFD</sequence>
<evidence type="ECO:0000256" key="2">
    <source>
        <dbReference type="ARBA" id="ARBA00022857"/>
    </source>
</evidence>
<evidence type="ECO:0000256" key="1">
    <source>
        <dbReference type="ARBA" id="ARBA00006484"/>
    </source>
</evidence>
<dbReference type="PROSITE" id="PS00061">
    <property type="entry name" value="ADH_SHORT"/>
    <property type="match status" value="1"/>
</dbReference>
<dbReference type="FunFam" id="3.40.50.720:FF:000084">
    <property type="entry name" value="Short-chain dehydrogenase reductase"/>
    <property type="match status" value="1"/>
</dbReference>
<dbReference type="SUPFAM" id="SSF51735">
    <property type="entry name" value="NAD(P)-binding Rossmann-fold domains"/>
    <property type="match status" value="1"/>
</dbReference>
<accession>M2PNN8</accession>
<dbReference type="HOGENOM" id="CLU_010194_1_0_1"/>
<dbReference type="PRINTS" id="PR00080">
    <property type="entry name" value="SDRFAMILY"/>
</dbReference>
<dbReference type="PRINTS" id="PR00081">
    <property type="entry name" value="GDHRDH"/>
</dbReference>
<dbReference type="InterPro" id="IPR036291">
    <property type="entry name" value="NAD(P)-bd_dom_sf"/>
</dbReference>
<name>M2PNN8_CERS8</name>
<protein>
    <submittedName>
        <fullName evidence="3">Uncharacterized protein</fullName>
    </submittedName>
</protein>
<evidence type="ECO:0000313" key="4">
    <source>
        <dbReference type="Proteomes" id="UP000016930"/>
    </source>
</evidence>
<dbReference type="Gene3D" id="3.40.50.720">
    <property type="entry name" value="NAD(P)-binding Rossmann-like Domain"/>
    <property type="match status" value="1"/>
</dbReference>
<dbReference type="PANTHER" id="PTHR42760">
    <property type="entry name" value="SHORT-CHAIN DEHYDROGENASES/REDUCTASES FAMILY MEMBER"/>
    <property type="match status" value="1"/>
</dbReference>
<dbReference type="Proteomes" id="UP000016930">
    <property type="component" value="Unassembled WGS sequence"/>
</dbReference>
<dbReference type="AlphaFoldDB" id="M2PNN8"/>
<keyword evidence="4" id="KW-1185">Reference proteome</keyword>
<dbReference type="Pfam" id="PF13561">
    <property type="entry name" value="adh_short_C2"/>
    <property type="match status" value="1"/>
</dbReference>
<proteinExistence type="inferred from homology"/>
<dbReference type="GO" id="GO:0048038">
    <property type="term" value="F:quinone binding"/>
    <property type="evidence" value="ECO:0007669"/>
    <property type="project" value="TreeGrafter"/>
</dbReference>
<dbReference type="OrthoDB" id="498125at2759"/>
<organism evidence="3 4">
    <name type="scientific">Ceriporiopsis subvermispora (strain B)</name>
    <name type="common">White-rot fungus</name>
    <name type="synonym">Gelatoporia subvermispora</name>
    <dbReference type="NCBI Taxonomy" id="914234"/>
    <lineage>
        <taxon>Eukaryota</taxon>
        <taxon>Fungi</taxon>
        <taxon>Dikarya</taxon>
        <taxon>Basidiomycota</taxon>
        <taxon>Agaricomycotina</taxon>
        <taxon>Agaricomycetes</taxon>
        <taxon>Polyporales</taxon>
        <taxon>Gelatoporiaceae</taxon>
        <taxon>Gelatoporia</taxon>
    </lineage>
</organism>
<dbReference type="GO" id="GO:0006633">
    <property type="term" value="P:fatty acid biosynthetic process"/>
    <property type="evidence" value="ECO:0007669"/>
    <property type="project" value="TreeGrafter"/>
</dbReference>
<dbReference type="GO" id="GO:0016616">
    <property type="term" value="F:oxidoreductase activity, acting on the CH-OH group of donors, NAD or NADP as acceptor"/>
    <property type="evidence" value="ECO:0007669"/>
    <property type="project" value="TreeGrafter"/>
</dbReference>
<dbReference type="InterPro" id="IPR002347">
    <property type="entry name" value="SDR_fam"/>
</dbReference>
<gene>
    <name evidence="3" type="ORF">CERSUDRAFT_104668</name>
</gene>
<comment type="similarity">
    <text evidence="1">Belongs to the short-chain dehydrogenases/reductases (SDR) family.</text>
</comment>
<dbReference type="NCBIfam" id="NF005559">
    <property type="entry name" value="PRK07231.1"/>
    <property type="match status" value="1"/>
</dbReference>
<keyword evidence="2" id="KW-0521">NADP</keyword>
<dbReference type="PANTHER" id="PTHR42760:SF121">
    <property type="entry name" value="3-OXOACYL-(ACYL-CARRIER-PROTEIN) REDUCTASE"/>
    <property type="match status" value="1"/>
</dbReference>